<dbReference type="GO" id="GO:0016324">
    <property type="term" value="C:apical plasma membrane"/>
    <property type="evidence" value="ECO:0007669"/>
    <property type="project" value="UniProtKB-SubCell"/>
</dbReference>
<keyword evidence="4" id="KW-0813">Transport</keyword>
<feature type="transmembrane region" description="Helical" evidence="22">
    <location>
        <begin position="248"/>
        <end position="269"/>
    </location>
</feature>
<evidence type="ECO:0000256" key="13">
    <source>
        <dbReference type="ARBA" id="ARBA00023180"/>
    </source>
</evidence>
<feature type="transmembrane region" description="Helical" evidence="22">
    <location>
        <begin position="392"/>
        <end position="418"/>
    </location>
</feature>
<accession>A0A553R8J6</accession>
<comment type="caution">
    <text evidence="23">The sequence shown here is derived from an EMBL/GenBank/DDBJ whole genome shotgun (WGS) entry which is preliminary data.</text>
</comment>
<evidence type="ECO:0000256" key="11">
    <source>
        <dbReference type="ARBA" id="ARBA00023136"/>
    </source>
</evidence>
<dbReference type="PANTHER" id="PTHR10010">
    <property type="entry name" value="SOLUTE CARRIER FAMILY 34 SODIUM PHOSPHATE , MEMBER 2-RELATED"/>
    <property type="match status" value="1"/>
</dbReference>
<feature type="transmembrane region" description="Helical" evidence="22">
    <location>
        <begin position="439"/>
        <end position="464"/>
    </location>
</feature>
<dbReference type="InterPro" id="IPR003841">
    <property type="entry name" value="Na/Pi_transpt"/>
</dbReference>
<feature type="transmembrane region" description="Helical" evidence="22">
    <location>
        <begin position="517"/>
        <end position="535"/>
    </location>
</feature>
<keyword evidence="6" id="KW-0597">Phosphoprotein</keyword>
<keyword evidence="11 22" id="KW-0472">Membrane</keyword>
<dbReference type="STRING" id="623744.A0A553R8J6"/>
<evidence type="ECO:0000256" key="22">
    <source>
        <dbReference type="SAM" id="Phobius"/>
    </source>
</evidence>
<evidence type="ECO:0000256" key="5">
    <source>
        <dbReference type="ARBA" id="ARBA00022475"/>
    </source>
</evidence>
<name>A0A553R8J6_9TELE</name>
<organism evidence="23 24">
    <name type="scientific">Danionella cerebrum</name>
    <dbReference type="NCBI Taxonomy" id="2873325"/>
    <lineage>
        <taxon>Eukaryota</taxon>
        <taxon>Metazoa</taxon>
        <taxon>Chordata</taxon>
        <taxon>Craniata</taxon>
        <taxon>Vertebrata</taxon>
        <taxon>Euteleostomi</taxon>
        <taxon>Actinopterygii</taxon>
        <taxon>Neopterygii</taxon>
        <taxon>Teleostei</taxon>
        <taxon>Ostariophysi</taxon>
        <taxon>Cypriniformes</taxon>
        <taxon>Danionidae</taxon>
        <taxon>Danioninae</taxon>
        <taxon>Danionella</taxon>
    </lineage>
</organism>
<protein>
    <recommendedName>
        <fullName evidence="3">Sodium-dependent phosphate transport protein 2A</fullName>
    </recommendedName>
    <alternativeName>
        <fullName evidence="17">Na(+)-dependent phosphate cotransporter 2A</fullName>
    </alternativeName>
    <alternativeName>
        <fullName evidence="15">Sodium/phosphate cotransporter 2A</fullName>
    </alternativeName>
    <alternativeName>
        <fullName evidence="16">Solute carrier family 34 member 1</fullName>
    </alternativeName>
</protein>
<dbReference type="Pfam" id="PF02690">
    <property type="entry name" value="Na_Pi_cotrans"/>
    <property type="match status" value="2"/>
</dbReference>
<evidence type="ECO:0000256" key="16">
    <source>
        <dbReference type="ARBA" id="ARBA00029764"/>
    </source>
</evidence>
<evidence type="ECO:0000256" key="4">
    <source>
        <dbReference type="ARBA" id="ARBA00022448"/>
    </source>
</evidence>
<comment type="function">
    <text evidence="19">Involved in actively transporting phosphate into cells via Na(+) cotransport in the renal brush border membrane. The cotransport has a Na(+):Pi stoichiometry of 3:1 and is electrogenic.</text>
</comment>
<comment type="subunit">
    <text evidence="20">Interacts via its C-terminal region with NHERF4. Interacts with NHERF1. Interacts with TMEM174; regulates SLC34A1 internalization by PTH and FGF23.</text>
</comment>
<evidence type="ECO:0000256" key="20">
    <source>
        <dbReference type="ARBA" id="ARBA00046944"/>
    </source>
</evidence>
<evidence type="ECO:0000256" key="14">
    <source>
        <dbReference type="ARBA" id="ARBA00023201"/>
    </source>
</evidence>
<evidence type="ECO:0000256" key="19">
    <source>
        <dbReference type="ARBA" id="ARBA00045420"/>
    </source>
</evidence>
<evidence type="ECO:0000256" key="12">
    <source>
        <dbReference type="ARBA" id="ARBA00023157"/>
    </source>
</evidence>
<keyword evidence="12" id="KW-1015">Disulfide bond</keyword>
<dbReference type="NCBIfam" id="TIGR01013">
    <property type="entry name" value="2a58"/>
    <property type="match status" value="1"/>
</dbReference>
<evidence type="ECO:0000256" key="17">
    <source>
        <dbReference type="ARBA" id="ARBA00031850"/>
    </source>
</evidence>
<sequence>MFGSGFPFITLSSELHRPLRRRSRTRKVGRAEPSLPAPFYLSLSVSVTRGFYHRRIMSSRPIRITTADVTISVSAAGFLDGRKSTSSVDLLRSCYDAEAEHPASELGQSAPPPKSQDPGDGSSSALSSVFISFLKIPVLLLLLYGFVCSLDVLSSAFQLAGGKVAGDVFRDSVILTNPVAGLMVGILVTVLVQSSSTSTSIVVSLVSSGLLEAQSAVPIIMGSNIGTSVTNTIVALMQAGERSEFERAFAGATVHDCFNWLSVLVLLPLESTTGLMNFLSRSTVRSFQKHAQAQSPELLKALTEPLTSLIIQLEKSVITGLALGDESLRNHSLIKVWCRDGVSESSVNVNQSCSEVHCGTDGNLSWTAPITGSQLDRVKCAHVFVDSGLSDLAVGLILLCCSLLALCSCLLLIVRLLSSLLRGQVAKVIQKVMNTDFPYPLGWLSGYLAMLMGAGMTFVVQSSSVFTSALTPLIGMGVISLERAYPLTLGSNLGTTTTALLAALASPREKLSAACQIALCHFYFNLLGILLWYPLPISRVPVGMARSLGALTGRYRWFAVVYLLLCFLLLPAVTFALSLAGWQALIGTAAPFVAVTLLILVLNLTQTRRPQVLPVVLRSWDFLPRWMRSLKPLDKLISRAAAALCCGPARISKPNQLESGAPEEQGGSGQENPALVLAQEESREPTVFRLKGLERFDAFIVHSESSGGQILVSPHCQKLQRFTDAPSSLLRSKHLETLKLQNTALLNNPVLEERSSGHLLLLFSRCHQRKHADPEHRVMNEKPLDLISRAISISSPRLCLELFLLLNLLHGLVSPESSSLPLFVPISFVIDGAWDGSRLSCERLCISLALGDGGERSGVGGDAPHFPSHCFQLRTNYRRVSACGSLSRAFGTKKQQISFWKFTSAALSPNPAVPVNASGIRHRKKKVRVSQFHTGFCRALVWRRTLCSGRFLVVHFLVAFKKNSP</sequence>
<keyword evidence="8" id="KW-0769">Symport</keyword>
<evidence type="ECO:0000256" key="9">
    <source>
        <dbReference type="ARBA" id="ARBA00022989"/>
    </source>
</evidence>
<keyword evidence="9 22" id="KW-1133">Transmembrane helix</keyword>
<keyword evidence="24" id="KW-1185">Reference proteome</keyword>
<evidence type="ECO:0000256" key="3">
    <source>
        <dbReference type="ARBA" id="ARBA00020021"/>
    </source>
</evidence>
<evidence type="ECO:0000313" key="24">
    <source>
        <dbReference type="Proteomes" id="UP000316079"/>
    </source>
</evidence>
<dbReference type="AlphaFoldDB" id="A0A553R8J6"/>
<feature type="transmembrane region" description="Helical" evidence="22">
    <location>
        <begin position="584"/>
        <end position="604"/>
    </location>
</feature>
<dbReference type="GO" id="GO:0005436">
    <property type="term" value="F:sodium:phosphate symporter activity"/>
    <property type="evidence" value="ECO:0007669"/>
    <property type="project" value="InterPro"/>
</dbReference>
<dbReference type="EMBL" id="SRMA01025159">
    <property type="protein sequence ID" value="TRY98511.1"/>
    <property type="molecule type" value="Genomic_DNA"/>
</dbReference>
<feature type="region of interest" description="Disordered" evidence="21">
    <location>
        <begin position="102"/>
        <end position="121"/>
    </location>
</feature>
<evidence type="ECO:0000256" key="21">
    <source>
        <dbReference type="SAM" id="MobiDB-lite"/>
    </source>
</evidence>
<dbReference type="Proteomes" id="UP000316079">
    <property type="component" value="Unassembled WGS sequence"/>
</dbReference>
<gene>
    <name evidence="23" type="ORF">DNTS_014641</name>
</gene>
<evidence type="ECO:0000256" key="1">
    <source>
        <dbReference type="ARBA" id="ARBA00004424"/>
    </source>
</evidence>
<dbReference type="GO" id="GO:0031982">
    <property type="term" value="C:vesicle"/>
    <property type="evidence" value="ECO:0007669"/>
    <property type="project" value="TreeGrafter"/>
</dbReference>
<evidence type="ECO:0000256" key="15">
    <source>
        <dbReference type="ARBA" id="ARBA00029614"/>
    </source>
</evidence>
<dbReference type="GO" id="GO:0030643">
    <property type="term" value="P:intracellular phosphate ion homeostasis"/>
    <property type="evidence" value="ECO:0007669"/>
    <property type="project" value="TreeGrafter"/>
</dbReference>
<feature type="transmembrane region" description="Helical" evidence="22">
    <location>
        <begin position="555"/>
        <end position="577"/>
    </location>
</feature>
<feature type="transmembrane region" description="Helical" evidence="22">
    <location>
        <begin position="129"/>
        <end position="153"/>
    </location>
</feature>
<proteinExistence type="inferred from homology"/>
<evidence type="ECO:0000256" key="18">
    <source>
        <dbReference type="ARBA" id="ARBA00034042"/>
    </source>
</evidence>
<keyword evidence="7 22" id="KW-0812">Transmembrane</keyword>
<comment type="similarity">
    <text evidence="2">Belongs to the SLC34A transporter family.</text>
</comment>
<comment type="subcellular location">
    <subcellularLocation>
        <location evidence="1">Apical cell membrane</location>
        <topology evidence="1">Multi-pass membrane protein</topology>
    </subcellularLocation>
</comment>
<dbReference type="GO" id="GO:0005903">
    <property type="term" value="C:brush border"/>
    <property type="evidence" value="ECO:0007669"/>
    <property type="project" value="TreeGrafter"/>
</dbReference>
<keyword evidence="14" id="KW-0739">Sodium transport</keyword>
<keyword evidence="5" id="KW-1003">Cell membrane</keyword>
<reference evidence="23 24" key="1">
    <citation type="journal article" date="2019" name="Sci. Data">
        <title>Hybrid genome assembly and annotation of Danionella translucida.</title>
        <authorList>
            <person name="Kadobianskyi M."/>
            <person name="Schulze L."/>
            <person name="Schuelke M."/>
            <person name="Judkewitz B."/>
        </authorList>
    </citation>
    <scope>NUCLEOTIDE SEQUENCE [LARGE SCALE GENOMIC DNA]</scope>
    <source>
        <strain evidence="23 24">Bolton</strain>
    </source>
</reference>
<feature type="transmembrane region" description="Helical" evidence="22">
    <location>
        <begin position="215"/>
        <end position="236"/>
    </location>
</feature>
<keyword evidence="13" id="KW-0325">Glycoprotein</keyword>
<dbReference type="PANTHER" id="PTHR10010:SF21">
    <property type="entry name" value="SODIUM-DEPENDENT PHOSPHATE TRANSPORT PROTEIN 2A"/>
    <property type="match status" value="1"/>
</dbReference>
<evidence type="ECO:0000256" key="10">
    <source>
        <dbReference type="ARBA" id="ARBA00023065"/>
    </source>
</evidence>
<comment type="catalytic activity">
    <reaction evidence="18">
        <text>3 Na(+)(out) + phosphate(out) = 3 Na(+)(in) + phosphate(in)</text>
        <dbReference type="Rhea" id="RHEA:71255"/>
        <dbReference type="ChEBI" id="CHEBI:29101"/>
        <dbReference type="ChEBI" id="CHEBI:43474"/>
    </reaction>
    <physiologicalReaction direction="left-to-right" evidence="18">
        <dbReference type="Rhea" id="RHEA:71256"/>
    </physiologicalReaction>
</comment>
<evidence type="ECO:0000313" key="23">
    <source>
        <dbReference type="EMBL" id="TRY98511.1"/>
    </source>
</evidence>
<dbReference type="OrthoDB" id="76259at2759"/>
<evidence type="ECO:0000256" key="2">
    <source>
        <dbReference type="ARBA" id="ARBA00005808"/>
    </source>
</evidence>
<keyword evidence="14" id="KW-0915">Sodium</keyword>
<evidence type="ECO:0000256" key="8">
    <source>
        <dbReference type="ARBA" id="ARBA00022847"/>
    </source>
</evidence>
<keyword evidence="10" id="KW-0406">Ion transport</keyword>
<dbReference type="GO" id="GO:0044341">
    <property type="term" value="P:sodium-dependent phosphate transport"/>
    <property type="evidence" value="ECO:0007669"/>
    <property type="project" value="InterPro"/>
</dbReference>
<feature type="transmembrane region" description="Helical" evidence="22">
    <location>
        <begin position="174"/>
        <end position="195"/>
    </location>
</feature>
<evidence type="ECO:0000256" key="7">
    <source>
        <dbReference type="ARBA" id="ARBA00022692"/>
    </source>
</evidence>
<evidence type="ECO:0000256" key="6">
    <source>
        <dbReference type="ARBA" id="ARBA00022553"/>
    </source>
</evidence>